<protein>
    <submittedName>
        <fullName evidence="2">Uncharacterized protein</fullName>
    </submittedName>
</protein>
<gene>
    <name evidence="2" type="ORF">C493_11842</name>
</gene>
<sequence length="66" mass="7303">MTTVDSIQRTNPLAAATLVYRALCRPTGRRADPPLEARRVSFTARAKRSRNDDGDSDEVSGIDERV</sequence>
<dbReference type="EMBL" id="AOHZ01000052">
    <property type="protein sequence ID" value="ELY55038.1"/>
    <property type="molecule type" value="Genomic_DNA"/>
</dbReference>
<evidence type="ECO:0000313" key="3">
    <source>
        <dbReference type="Proteomes" id="UP000011602"/>
    </source>
</evidence>
<dbReference type="RefSeq" id="WP_007259648.1">
    <property type="nucleotide sequence ID" value="NZ_AOHZ01000052.1"/>
</dbReference>
<feature type="region of interest" description="Disordered" evidence="1">
    <location>
        <begin position="27"/>
        <end position="66"/>
    </location>
</feature>
<evidence type="ECO:0000256" key="1">
    <source>
        <dbReference type="SAM" id="MobiDB-lite"/>
    </source>
</evidence>
<feature type="compositionally biased region" description="Basic and acidic residues" evidence="1">
    <location>
        <begin position="29"/>
        <end position="39"/>
    </location>
</feature>
<dbReference type="Proteomes" id="UP000011602">
    <property type="component" value="Unassembled WGS sequence"/>
</dbReference>
<accession>L9X399</accession>
<organism evidence="2 3">
    <name type="scientific">Natronolimnohabitans innermongolicus JCM 12255</name>
    <dbReference type="NCBI Taxonomy" id="1227499"/>
    <lineage>
        <taxon>Archaea</taxon>
        <taxon>Methanobacteriati</taxon>
        <taxon>Methanobacteriota</taxon>
        <taxon>Stenosarchaea group</taxon>
        <taxon>Halobacteria</taxon>
        <taxon>Halobacteriales</taxon>
        <taxon>Natrialbaceae</taxon>
        <taxon>Natronolimnohabitans</taxon>
    </lineage>
</organism>
<dbReference type="AlphaFoldDB" id="L9X399"/>
<keyword evidence="3" id="KW-1185">Reference proteome</keyword>
<evidence type="ECO:0000313" key="2">
    <source>
        <dbReference type="EMBL" id="ELY55038.1"/>
    </source>
</evidence>
<comment type="caution">
    <text evidence="2">The sequence shown here is derived from an EMBL/GenBank/DDBJ whole genome shotgun (WGS) entry which is preliminary data.</text>
</comment>
<name>L9X399_9EURY</name>
<feature type="compositionally biased region" description="Acidic residues" evidence="1">
    <location>
        <begin position="54"/>
        <end position="66"/>
    </location>
</feature>
<proteinExistence type="predicted"/>
<reference evidence="2 3" key="1">
    <citation type="journal article" date="2014" name="PLoS Genet.">
        <title>Phylogenetically driven sequencing of extremely halophilic archaea reveals strategies for static and dynamic osmo-response.</title>
        <authorList>
            <person name="Becker E.A."/>
            <person name="Seitzer P.M."/>
            <person name="Tritt A."/>
            <person name="Larsen D."/>
            <person name="Krusor M."/>
            <person name="Yao A.I."/>
            <person name="Wu D."/>
            <person name="Madern D."/>
            <person name="Eisen J.A."/>
            <person name="Darling A.E."/>
            <person name="Facciotti M.T."/>
        </authorList>
    </citation>
    <scope>NUCLEOTIDE SEQUENCE [LARGE SCALE GENOMIC DNA]</scope>
    <source>
        <strain evidence="2 3">JCM 12255</strain>
    </source>
</reference>